<dbReference type="EMBL" id="MRWD01000113">
    <property type="protein sequence ID" value="ORJ18586.1"/>
    <property type="molecule type" value="Genomic_DNA"/>
</dbReference>
<dbReference type="InterPro" id="IPR010982">
    <property type="entry name" value="Lambda_DNA-bd_dom_sf"/>
</dbReference>
<comment type="caution">
    <text evidence="2">The sequence shown here is derived from an EMBL/GenBank/DDBJ whole genome shotgun (WGS) entry which is preliminary data.</text>
</comment>
<evidence type="ECO:0000256" key="1">
    <source>
        <dbReference type="ARBA" id="ARBA00023125"/>
    </source>
</evidence>
<dbReference type="SUPFAM" id="SSF47413">
    <property type="entry name" value="lambda repressor-like DNA-binding domains"/>
    <property type="match status" value="1"/>
</dbReference>
<dbReference type="RefSeq" id="WP_084984637.1">
    <property type="nucleotide sequence ID" value="NZ_CBCSCF010000028.1"/>
</dbReference>
<name>A0ABX3TTN3_9GAMM</name>
<organism evidence="2 3">
    <name type="scientific">Rouxiella silvae</name>
    <dbReference type="NCBI Taxonomy" id="1646373"/>
    <lineage>
        <taxon>Bacteria</taxon>
        <taxon>Pseudomonadati</taxon>
        <taxon>Pseudomonadota</taxon>
        <taxon>Gammaproteobacteria</taxon>
        <taxon>Enterobacterales</taxon>
        <taxon>Yersiniaceae</taxon>
        <taxon>Rouxiella</taxon>
    </lineage>
</organism>
<dbReference type="PANTHER" id="PTHR36924:SF1">
    <property type="entry name" value="ANTITOXIN HIGA-1"/>
    <property type="match status" value="1"/>
</dbReference>
<dbReference type="InterPro" id="IPR013430">
    <property type="entry name" value="Toxin_antidote_HigA"/>
</dbReference>
<evidence type="ECO:0000313" key="2">
    <source>
        <dbReference type="EMBL" id="ORJ18586.1"/>
    </source>
</evidence>
<reference evidence="2 3" key="1">
    <citation type="journal article" date="2017" name="Int. J. Syst. Evol. Microbiol.">
        <title>Rouxiella badensis sp. nov. and Rouxiella silvae sp. nov. isolated from peat bog soil in Germany and emendation of the genus description.</title>
        <authorList>
            <person name="Le Fleche-Mateos A."/>
            <person name="Kugler J.H."/>
            <person name="Hansen S.H."/>
            <person name="Syldatk C."/>
            <person name="Hausmann R."/>
            <person name="Lomprez F."/>
            <person name="Vandenbogaert M."/>
            <person name="Manuguerra J.C."/>
            <person name="Grimont P.A."/>
        </authorList>
    </citation>
    <scope>NUCLEOTIDE SEQUENCE [LARGE SCALE GENOMIC DNA]</scope>
    <source>
        <strain evidence="2 3">213</strain>
    </source>
</reference>
<protein>
    <recommendedName>
        <fullName evidence="4">Addiction module antidote protein, HigA family</fullName>
    </recommendedName>
</protein>
<keyword evidence="1" id="KW-0238">DNA-binding</keyword>
<accession>A0ABX3TTN3</accession>
<evidence type="ECO:0000313" key="3">
    <source>
        <dbReference type="Proteomes" id="UP000192722"/>
    </source>
</evidence>
<sequence length="92" mass="10230">MDTRTAEPSTVAEILLEEFLKPNQISPGTFAKHIGLSEDAVIALLDHSTVISDGDAEKLGSFFQTGADFWRQLRDAHVRWEMRMLQDAKNGG</sequence>
<gene>
    <name evidence="2" type="ORF">BS639_24490</name>
</gene>
<dbReference type="PANTHER" id="PTHR36924">
    <property type="entry name" value="ANTITOXIN HIGA-1"/>
    <property type="match status" value="1"/>
</dbReference>
<evidence type="ECO:0008006" key="4">
    <source>
        <dbReference type="Google" id="ProtNLM"/>
    </source>
</evidence>
<dbReference type="Proteomes" id="UP000192722">
    <property type="component" value="Unassembled WGS sequence"/>
</dbReference>
<proteinExistence type="predicted"/>
<dbReference type="Gene3D" id="1.10.260.40">
    <property type="entry name" value="lambda repressor-like DNA-binding domains"/>
    <property type="match status" value="1"/>
</dbReference>
<keyword evidence="3" id="KW-1185">Reference proteome</keyword>